<dbReference type="GO" id="GO:1902388">
    <property type="term" value="F:ceramide 1-phosphate transfer activity"/>
    <property type="evidence" value="ECO:0007669"/>
    <property type="project" value="TreeGrafter"/>
</dbReference>
<proteinExistence type="predicted"/>
<dbReference type="GO" id="GO:0005829">
    <property type="term" value="C:cytosol"/>
    <property type="evidence" value="ECO:0007669"/>
    <property type="project" value="TreeGrafter"/>
</dbReference>
<feature type="non-terminal residue" evidence="3">
    <location>
        <position position="199"/>
    </location>
</feature>
<evidence type="ECO:0000313" key="3">
    <source>
        <dbReference type="EMBL" id="CAE8698159.1"/>
    </source>
</evidence>
<protein>
    <recommendedName>
        <fullName evidence="1">Glycolipid transfer protein domain-containing protein</fullName>
    </recommendedName>
</protein>
<evidence type="ECO:0000313" key="2">
    <source>
        <dbReference type="EMBL" id="CAE8636990.1"/>
    </source>
</evidence>
<evidence type="ECO:0000313" key="4">
    <source>
        <dbReference type="Proteomes" id="UP000626109"/>
    </source>
</evidence>
<dbReference type="PANTHER" id="PTHR10219">
    <property type="entry name" value="GLYCOLIPID TRANSFER PROTEIN-RELATED"/>
    <property type="match status" value="1"/>
</dbReference>
<keyword evidence="5" id="KW-1185">Reference proteome</keyword>
<dbReference type="OrthoDB" id="205255at2759"/>
<dbReference type="InterPro" id="IPR014830">
    <property type="entry name" value="Glycolipid_transfer_prot_dom"/>
</dbReference>
<dbReference type="GO" id="GO:1902387">
    <property type="term" value="F:ceramide 1-phosphate binding"/>
    <property type="evidence" value="ECO:0007669"/>
    <property type="project" value="TreeGrafter"/>
</dbReference>
<dbReference type="AlphaFoldDB" id="A0A813K9T8"/>
<dbReference type="EMBL" id="CAJNNW010028886">
    <property type="protein sequence ID" value="CAE8698159.1"/>
    <property type="molecule type" value="Genomic_DNA"/>
</dbReference>
<reference evidence="3" key="1">
    <citation type="submission" date="2021-02" db="EMBL/GenBank/DDBJ databases">
        <authorList>
            <person name="Dougan E. K."/>
            <person name="Rhodes N."/>
            <person name="Thang M."/>
            <person name="Chan C."/>
        </authorList>
    </citation>
    <scope>NUCLEOTIDE SEQUENCE</scope>
</reference>
<dbReference type="InterPro" id="IPR036497">
    <property type="entry name" value="GLTP_sf"/>
</dbReference>
<gene>
    <name evidence="2" type="ORF">PGLA1383_LOCUS52399</name>
    <name evidence="3" type="ORF">PGLA2088_LOCUS30597</name>
</gene>
<comment type="caution">
    <text evidence="3">The sequence shown here is derived from an EMBL/GenBank/DDBJ whole genome shotgun (WGS) entry which is preliminary data.</text>
</comment>
<dbReference type="SUPFAM" id="SSF110004">
    <property type="entry name" value="Glycolipid transfer protein, GLTP"/>
    <property type="match status" value="1"/>
</dbReference>
<dbReference type="EMBL" id="CAJNNV010031591">
    <property type="protein sequence ID" value="CAE8636990.1"/>
    <property type="molecule type" value="Genomic_DNA"/>
</dbReference>
<evidence type="ECO:0000313" key="5">
    <source>
        <dbReference type="Proteomes" id="UP000654075"/>
    </source>
</evidence>
<sequence>DMAEKFAAAEIRDGSGILQDVSMAKFFEAADTYRNILSQMGTAIGFVLTDVDDNLGGAKKAFQEAPEPRKTMRSYVSSSHAGIPKLMWLLRGFEFFLTMLEKLFDPATDGSGAASQAYNSTLIVYHGWVVQMGLKAAMMAMPGRESICKIEGFCPGASPARRKELVCRDGLLAASAALPQVKTMIEIFKGSGRWETQKA</sequence>
<dbReference type="Proteomes" id="UP000626109">
    <property type="component" value="Unassembled WGS sequence"/>
</dbReference>
<organism evidence="3 4">
    <name type="scientific">Polarella glacialis</name>
    <name type="common">Dinoflagellate</name>
    <dbReference type="NCBI Taxonomy" id="89957"/>
    <lineage>
        <taxon>Eukaryota</taxon>
        <taxon>Sar</taxon>
        <taxon>Alveolata</taxon>
        <taxon>Dinophyceae</taxon>
        <taxon>Suessiales</taxon>
        <taxon>Suessiaceae</taxon>
        <taxon>Polarella</taxon>
    </lineage>
</organism>
<dbReference type="Proteomes" id="UP000654075">
    <property type="component" value="Unassembled WGS sequence"/>
</dbReference>
<feature type="domain" description="Glycolipid transfer protein" evidence="1">
    <location>
        <begin position="21"/>
        <end position="148"/>
    </location>
</feature>
<accession>A0A813K9T8</accession>
<name>A0A813K9T8_POLGL</name>
<dbReference type="Pfam" id="PF08718">
    <property type="entry name" value="GLTP"/>
    <property type="match status" value="1"/>
</dbReference>
<dbReference type="GO" id="GO:0016020">
    <property type="term" value="C:membrane"/>
    <property type="evidence" value="ECO:0007669"/>
    <property type="project" value="TreeGrafter"/>
</dbReference>
<dbReference type="Gene3D" id="1.10.3520.10">
    <property type="entry name" value="Glycolipid transfer protein"/>
    <property type="match status" value="1"/>
</dbReference>
<evidence type="ECO:0000259" key="1">
    <source>
        <dbReference type="Pfam" id="PF08718"/>
    </source>
</evidence>